<dbReference type="AlphaFoldDB" id="A0A956NKK2"/>
<sequence length="216" mass="23993">MCSHDGSADPEARDPNRDEFTTILSGLDQVEPAKAELDRLFVLLHDELSSIARGQLQAEANADTLQPTALVHEAYLRLVHVETASSWTRTQFLVLAARAMRWILVDHARQSLAQKRGGRRARVSLDEASEAMKDDAFDVVELEDALLRLGHLDQRMEVVVQCRVFAGMSMQEIGDALGVSRRTVHEDWKVASMWLARELGGTPPAGAAEPRKREDG</sequence>
<dbReference type="NCBIfam" id="TIGR02999">
    <property type="entry name" value="Sig-70_X6"/>
    <property type="match status" value="1"/>
</dbReference>
<dbReference type="Gene3D" id="1.10.10.10">
    <property type="entry name" value="Winged helix-like DNA-binding domain superfamily/Winged helix DNA-binding domain"/>
    <property type="match status" value="1"/>
</dbReference>
<evidence type="ECO:0000259" key="1">
    <source>
        <dbReference type="Pfam" id="PF07638"/>
    </source>
</evidence>
<protein>
    <submittedName>
        <fullName evidence="2">Helix-turn-helix domain-containing protein</fullName>
    </submittedName>
</protein>
<proteinExistence type="predicted"/>
<dbReference type="EMBL" id="JAGQHS010000212">
    <property type="protein sequence ID" value="MCA9758789.1"/>
    <property type="molecule type" value="Genomic_DNA"/>
</dbReference>
<dbReference type="InterPro" id="IPR011517">
    <property type="entry name" value="RNA_pol_sigma70_ECF-like"/>
</dbReference>
<dbReference type="Pfam" id="PF07638">
    <property type="entry name" value="Sigma70_ECF"/>
    <property type="match status" value="1"/>
</dbReference>
<dbReference type="InterPro" id="IPR053812">
    <property type="entry name" value="HTH_Sigma70_ECF-like"/>
</dbReference>
<reference evidence="2" key="1">
    <citation type="submission" date="2020-04" db="EMBL/GenBank/DDBJ databases">
        <authorList>
            <person name="Zhang T."/>
        </authorList>
    </citation>
    <scope>NUCLEOTIDE SEQUENCE</scope>
    <source>
        <strain evidence="2">HKST-UBA02</strain>
    </source>
</reference>
<dbReference type="Proteomes" id="UP000739538">
    <property type="component" value="Unassembled WGS sequence"/>
</dbReference>
<dbReference type="InterPro" id="IPR013324">
    <property type="entry name" value="RNA_pol_sigma_r3/r4-like"/>
</dbReference>
<gene>
    <name evidence="2" type="ORF">KDA27_23550</name>
</gene>
<evidence type="ECO:0000313" key="2">
    <source>
        <dbReference type="EMBL" id="MCA9758789.1"/>
    </source>
</evidence>
<accession>A0A956NKK2</accession>
<dbReference type="SUPFAM" id="SSF88659">
    <property type="entry name" value="Sigma3 and sigma4 domains of RNA polymerase sigma factors"/>
    <property type="match status" value="1"/>
</dbReference>
<comment type="caution">
    <text evidence="2">The sequence shown here is derived from an EMBL/GenBank/DDBJ whole genome shotgun (WGS) entry which is preliminary data.</text>
</comment>
<dbReference type="InterPro" id="IPR036388">
    <property type="entry name" value="WH-like_DNA-bd_sf"/>
</dbReference>
<organism evidence="2 3">
    <name type="scientific">Eiseniibacteriota bacterium</name>
    <dbReference type="NCBI Taxonomy" id="2212470"/>
    <lineage>
        <taxon>Bacteria</taxon>
        <taxon>Candidatus Eiseniibacteriota</taxon>
    </lineage>
</organism>
<reference evidence="2" key="2">
    <citation type="journal article" date="2021" name="Microbiome">
        <title>Successional dynamics and alternative stable states in a saline activated sludge microbial community over 9 years.</title>
        <authorList>
            <person name="Wang Y."/>
            <person name="Ye J."/>
            <person name="Ju F."/>
            <person name="Liu L."/>
            <person name="Boyd J.A."/>
            <person name="Deng Y."/>
            <person name="Parks D.H."/>
            <person name="Jiang X."/>
            <person name="Yin X."/>
            <person name="Woodcroft B.J."/>
            <person name="Tyson G.W."/>
            <person name="Hugenholtz P."/>
            <person name="Polz M.F."/>
            <person name="Zhang T."/>
        </authorList>
    </citation>
    <scope>NUCLEOTIDE SEQUENCE</scope>
    <source>
        <strain evidence="2">HKST-UBA02</strain>
    </source>
</reference>
<name>A0A956NKK2_UNCEI</name>
<evidence type="ECO:0000313" key="3">
    <source>
        <dbReference type="Proteomes" id="UP000739538"/>
    </source>
</evidence>
<feature type="domain" description="RNA polymerase sigma-70 ECF-like HTH" evidence="1">
    <location>
        <begin position="19"/>
        <end position="199"/>
    </location>
</feature>